<proteinExistence type="predicted"/>
<evidence type="ECO:0000313" key="3">
    <source>
        <dbReference type="Proteomes" id="UP000735302"/>
    </source>
</evidence>
<sequence length="78" mass="8635">MPLVYFVVGSIFILLGRMPRGLRPLAELVSSLFKKFDRSRSRSRERSHYHATTGQGALDVMGAGGGSTMESKPWLSHV</sequence>
<feature type="compositionally biased region" description="Basic and acidic residues" evidence="1">
    <location>
        <begin position="37"/>
        <end position="48"/>
    </location>
</feature>
<evidence type="ECO:0000313" key="2">
    <source>
        <dbReference type="EMBL" id="GFN98334.1"/>
    </source>
</evidence>
<comment type="caution">
    <text evidence="2">The sequence shown here is derived from an EMBL/GenBank/DDBJ whole genome shotgun (WGS) entry which is preliminary data.</text>
</comment>
<gene>
    <name evidence="2" type="ORF">PoB_002484000</name>
</gene>
<dbReference type="AlphaFoldDB" id="A0AAV3ZUM4"/>
<feature type="region of interest" description="Disordered" evidence="1">
    <location>
        <begin position="37"/>
        <end position="78"/>
    </location>
</feature>
<reference evidence="2 3" key="1">
    <citation type="journal article" date="2021" name="Elife">
        <title>Chloroplast acquisition without the gene transfer in kleptoplastic sea slugs, Plakobranchus ocellatus.</title>
        <authorList>
            <person name="Maeda T."/>
            <person name="Takahashi S."/>
            <person name="Yoshida T."/>
            <person name="Shimamura S."/>
            <person name="Takaki Y."/>
            <person name="Nagai Y."/>
            <person name="Toyoda A."/>
            <person name="Suzuki Y."/>
            <person name="Arimoto A."/>
            <person name="Ishii H."/>
            <person name="Satoh N."/>
            <person name="Nishiyama T."/>
            <person name="Hasebe M."/>
            <person name="Maruyama T."/>
            <person name="Minagawa J."/>
            <person name="Obokata J."/>
            <person name="Shigenobu S."/>
        </authorList>
    </citation>
    <scope>NUCLEOTIDE SEQUENCE [LARGE SCALE GENOMIC DNA]</scope>
</reference>
<protein>
    <submittedName>
        <fullName evidence="2">Uncharacterized protein</fullName>
    </submittedName>
</protein>
<name>A0AAV3ZUM4_9GAST</name>
<accession>A0AAV3ZUM4</accession>
<dbReference type="Proteomes" id="UP000735302">
    <property type="component" value="Unassembled WGS sequence"/>
</dbReference>
<organism evidence="2 3">
    <name type="scientific">Plakobranchus ocellatus</name>
    <dbReference type="NCBI Taxonomy" id="259542"/>
    <lineage>
        <taxon>Eukaryota</taxon>
        <taxon>Metazoa</taxon>
        <taxon>Spiralia</taxon>
        <taxon>Lophotrochozoa</taxon>
        <taxon>Mollusca</taxon>
        <taxon>Gastropoda</taxon>
        <taxon>Heterobranchia</taxon>
        <taxon>Euthyneura</taxon>
        <taxon>Panpulmonata</taxon>
        <taxon>Sacoglossa</taxon>
        <taxon>Placobranchoidea</taxon>
        <taxon>Plakobranchidae</taxon>
        <taxon>Plakobranchus</taxon>
    </lineage>
</organism>
<keyword evidence="3" id="KW-1185">Reference proteome</keyword>
<dbReference type="EMBL" id="BLXT01002845">
    <property type="protein sequence ID" value="GFN98334.1"/>
    <property type="molecule type" value="Genomic_DNA"/>
</dbReference>
<evidence type="ECO:0000256" key="1">
    <source>
        <dbReference type="SAM" id="MobiDB-lite"/>
    </source>
</evidence>